<organism evidence="1 2">
    <name type="scientific">Alienimonas californiensis</name>
    <dbReference type="NCBI Taxonomy" id="2527989"/>
    <lineage>
        <taxon>Bacteria</taxon>
        <taxon>Pseudomonadati</taxon>
        <taxon>Planctomycetota</taxon>
        <taxon>Planctomycetia</taxon>
        <taxon>Planctomycetales</taxon>
        <taxon>Planctomycetaceae</taxon>
        <taxon>Alienimonas</taxon>
    </lineage>
</organism>
<dbReference type="KEGG" id="acaf:CA12_10380"/>
<accession>A0A517P6E8</accession>
<protein>
    <submittedName>
        <fullName evidence="1">Uncharacterized protein</fullName>
    </submittedName>
</protein>
<dbReference type="AlphaFoldDB" id="A0A517P6E8"/>
<gene>
    <name evidence="1" type="ORF">CA12_10380</name>
</gene>
<reference evidence="1 2" key="1">
    <citation type="submission" date="2019-02" db="EMBL/GenBank/DDBJ databases">
        <title>Deep-cultivation of Planctomycetes and their phenomic and genomic characterization uncovers novel biology.</title>
        <authorList>
            <person name="Wiegand S."/>
            <person name="Jogler M."/>
            <person name="Boedeker C."/>
            <person name="Pinto D."/>
            <person name="Vollmers J."/>
            <person name="Rivas-Marin E."/>
            <person name="Kohn T."/>
            <person name="Peeters S.H."/>
            <person name="Heuer A."/>
            <person name="Rast P."/>
            <person name="Oberbeckmann S."/>
            <person name="Bunk B."/>
            <person name="Jeske O."/>
            <person name="Meyerdierks A."/>
            <person name="Storesund J.E."/>
            <person name="Kallscheuer N."/>
            <person name="Luecker S."/>
            <person name="Lage O.M."/>
            <person name="Pohl T."/>
            <person name="Merkel B.J."/>
            <person name="Hornburger P."/>
            <person name="Mueller R.-W."/>
            <person name="Bruemmer F."/>
            <person name="Labrenz M."/>
            <person name="Spormann A.M."/>
            <person name="Op den Camp H."/>
            <person name="Overmann J."/>
            <person name="Amann R."/>
            <person name="Jetten M.S.M."/>
            <person name="Mascher T."/>
            <person name="Medema M.H."/>
            <person name="Devos D.P."/>
            <person name="Kaster A.-K."/>
            <person name="Ovreas L."/>
            <person name="Rohde M."/>
            <person name="Galperin M.Y."/>
            <person name="Jogler C."/>
        </authorList>
    </citation>
    <scope>NUCLEOTIDE SEQUENCE [LARGE SCALE GENOMIC DNA]</scope>
    <source>
        <strain evidence="1 2">CA12</strain>
    </source>
</reference>
<dbReference type="RefSeq" id="WP_145357803.1">
    <property type="nucleotide sequence ID" value="NZ_CP036265.1"/>
</dbReference>
<keyword evidence="2" id="KW-1185">Reference proteome</keyword>
<dbReference type="Proteomes" id="UP000318741">
    <property type="component" value="Chromosome"/>
</dbReference>
<proteinExistence type="predicted"/>
<dbReference type="EMBL" id="CP036265">
    <property type="protein sequence ID" value="QDT14958.1"/>
    <property type="molecule type" value="Genomic_DNA"/>
</dbReference>
<name>A0A517P6E8_9PLAN</name>
<evidence type="ECO:0000313" key="1">
    <source>
        <dbReference type="EMBL" id="QDT14958.1"/>
    </source>
</evidence>
<evidence type="ECO:0000313" key="2">
    <source>
        <dbReference type="Proteomes" id="UP000318741"/>
    </source>
</evidence>
<sequence>MPDLPPNLAYLARPLAAFEAALRGGAEAEDLDSLPLEQALKGRLGLEADPAAAVAADLAALEAWLGSFPSDEQAGWCVVGVFHGLLSFGFDVASLGEAPDPGPQPTIVIELPPGWTAEDAPCMRTLTKGRRGAVHATFIASQPGFGGLLRAQWRAGGFAAAPVAFGRVCGEKLVSERPGPVPHKRVQYELDAPGGSVMATVFRTTGRSFDEAELEAVLHTLRVRPPMGRNAAAAVS</sequence>